<feature type="domain" description="Protein kinase" evidence="13">
    <location>
        <begin position="1"/>
        <end position="342"/>
    </location>
</feature>
<evidence type="ECO:0000256" key="9">
    <source>
        <dbReference type="ARBA" id="ARBA00023180"/>
    </source>
</evidence>
<evidence type="ECO:0000313" key="14">
    <source>
        <dbReference type="EMBL" id="KAG6736726.1"/>
    </source>
</evidence>
<keyword evidence="6" id="KW-0418">Kinase</keyword>
<dbReference type="InterPro" id="IPR001245">
    <property type="entry name" value="Ser-Thr/Tyr_kinase_cat_dom"/>
</dbReference>
<gene>
    <name evidence="14" type="ORF">POTOM_060383</name>
</gene>
<keyword evidence="2" id="KW-0723">Serine/threonine-protein kinase</keyword>
<sequence>MEHHFAILIFQKMLTMLSHYLQGTLADGREIAVKRLSKNSRQGLDEFKNEVKHIVKLQHRNLVRLLGCCIERDEKILVYEFLPNKSLDFYIFALRKVASKGEITFLHFVSHKSCHVCNCNSFFLVLFQTFMNLIRAIMYLTWADETHSLLLDWRQRYNIINGIARGLLYLHQDSRLRIIHRDLKTSNILLDYEMNPKISDFGLARSFGENETEASTNKVAGTYGYISPEYANYGLYSLKSDVFSFGVLVLEIVSGCRNRGFSHPDHHLNLIGHAWILFKQGRSLELIGESKVETPYLSEVLRSIHVGLLCVQEKTEDRPNMSYVVLMLGNEDELPQPKQPGFFTERDLIEACYSSSQCKPPSANECSISLLEAR</sequence>
<evidence type="ECO:0000256" key="1">
    <source>
        <dbReference type="ARBA" id="ARBA00012513"/>
    </source>
</evidence>
<comment type="caution">
    <text evidence="14">The sequence shown here is derived from an EMBL/GenBank/DDBJ whole genome shotgun (WGS) entry which is preliminary data.</text>
</comment>
<dbReference type="PIRSF" id="PIRSF000654">
    <property type="entry name" value="Integrin-linked_kinase"/>
    <property type="match status" value="1"/>
</dbReference>
<dbReference type="InterPro" id="IPR011009">
    <property type="entry name" value="Kinase-like_dom_sf"/>
</dbReference>
<evidence type="ECO:0000256" key="8">
    <source>
        <dbReference type="ARBA" id="ARBA00023157"/>
    </source>
</evidence>
<keyword evidence="3" id="KW-0808">Transferase</keyword>
<dbReference type="InterPro" id="IPR008271">
    <property type="entry name" value="Ser/Thr_kinase_AS"/>
</dbReference>
<keyword evidence="9" id="KW-0325">Glycoprotein</keyword>
<organism evidence="14 15">
    <name type="scientific">Populus tomentosa</name>
    <name type="common">Chinese white poplar</name>
    <dbReference type="NCBI Taxonomy" id="118781"/>
    <lineage>
        <taxon>Eukaryota</taxon>
        <taxon>Viridiplantae</taxon>
        <taxon>Streptophyta</taxon>
        <taxon>Embryophyta</taxon>
        <taxon>Tracheophyta</taxon>
        <taxon>Spermatophyta</taxon>
        <taxon>Magnoliopsida</taxon>
        <taxon>eudicotyledons</taxon>
        <taxon>Gunneridae</taxon>
        <taxon>Pentapetalae</taxon>
        <taxon>rosids</taxon>
        <taxon>fabids</taxon>
        <taxon>Malpighiales</taxon>
        <taxon>Salicaceae</taxon>
        <taxon>Saliceae</taxon>
        <taxon>Populus</taxon>
    </lineage>
</organism>
<dbReference type="PROSITE" id="PS00108">
    <property type="entry name" value="PROTEIN_KINASE_ST"/>
    <property type="match status" value="1"/>
</dbReference>
<keyword evidence="8" id="KW-1015">Disulfide bond</keyword>
<evidence type="ECO:0000256" key="12">
    <source>
        <dbReference type="SAM" id="SignalP"/>
    </source>
</evidence>
<evidence type="ECO:0000256" key="6">
    <source>
        <dbReference type="ARBA" id="ARBA00022777"/>
    </source>
</evidence>
<evidence type="ECO:0000256" key="4">
    <source>
        <dbReference type="ARBA" id="ARBA00022729"/>
    </source>
</evidence>
<evidence type="ECO:0000256" key="11">
    <source>
        <dbReference type="ARBA" id="ARBA00048679"/>
    </source>
</evidence>
<dbReference type="Proteomes" id="UP000886885">
    <property type="component" value="Unassembled WGS sequence"/>
</dbReference>
<keyword evidence="15" id="KW-1185">Reference proteome</keyword>
<dbReference type="Gene3D" id="3.30.200.20">
    <property type="entry name" value="Phosphorylase Kinase, domain 1"/>
    <property type="match status" value="1"/>
</dbReference>
<evidence type="ECO:0000313" key="15">
    <source>
        <dbReference type="Proteomes" id="UP000886885"/>
    </source>
</evidence>
<evidence type="ECO:0000256" key="10">
    <source>
        <dbReference type="ARBA" id="ARBA00047899"/>
    </source>
</evidence>
<evidence type="ECO:0000256" key="3">
    <source>
        <dbReference type="ARBA" id="ARBA00022679"/>
    </source>
</evidence>
<dbReference type="SUPFAM" id="SSF56112">
    <property type="entry name" value="Protein kinase-like (PK-like)"/>
    <property type="match status" value="1"/>
</dbReference>
<dbReference type="Gene3D" id="1.10.510.10">
    <property type="entry name" value="Transferase(Phosphotransferase) domain 1"/>
    <property type="match status" value="1"/>
</dbReference>
<dbReference type="FunFam" id="3.30.200.20:FF:000910">
    <property type="entry name" value="Cysteine-rich receptor-like protein kinase 11"/>
    <property type="match status" value="1"/>
</dbReference>
<dbReference type="SMART" id="SM00220">
    <property type="entry name" value="S_TKc"/>
    <property type="match status" value="1"/>
</dbReference>
<dbReference type="GO" id="GO:0004674">
    <property type="term" value="F:protein serine/threonine kinase activity"/>
    <property type="evidence" value="ECO:0007669"/>
    <property type="project" value="UniProtKB-KW"/>
</dbReference>
<evidence type="ECO:0000256" key="2">
    <source>
        <dbReference type="ARBA" id="ARBA00022527"/>
    </source>
</evidence>
<dbReference type="GO" id="GO:0005524">
    <property type="term" value="F:ATP binding"/>
    <property type="evidence" value="ECO:0007669"/>
    <property type="project" value="UniProtKB-KW"/>
</dbReference>
<dbReference type="OrthoDB" id="1703923at2759"/>
<reference evidence="14" key="1">
    <citation type="journal article" date="2020" name="bioRxiv">
        <title>Hybrid origin of Populus tomentosa Carr. identified through genome sequencing and phylogenomic analysis.</title>
        <authorList>
            <person name="An X."/>
            <person name="Gao K."/>
            <person name="Chen Z."/>
            <person name="Li J."/>
            <person name="Yang X."/>
            <person name="Yang X."/>
            <person name="Zhou J."/>
            <person name="Guo T."/>
            <person name="Zhao T."/>
            <person name="Huang S."/>
            <person name="Miao D."/>
            <person name="Khan W.U."/>
            <person name="Rao P."/>
            <person name="Ye M."/>
            <person name="Lei B."/>
            <person name="Liao W."/>
            <person name="Wang J."/>
            <person name="Ji L."/>
            <person name="Li Y."/>
            <person name="Guo B."/>
            <person name="Mustafa N.S."/>
            <person name="Li S."/>
            <person name="Yun Q."/>
            <person name="Keller S.R."/>
            <person name="Mao J."/>
            <person name="Zhang R."/>
            <person name="Strauss S.H."/>
        </authorList>
    </citation>
    <scope>NUCLEOTIDE SEQUENCE</scope>
    <source>
        <strain evidence="14">GM15</strain>
        <tissue evidence="14">Leaf</tissue>
    </source>
</reference>
<feature type="signal peptide" evidence="12">
    <location>
        <begin position="1"/>
        <end position="26"/>
    </location>
</feature>
<name>A0A8X7XQX8_POPTO</name>
<keyword evidence="5" id="KW-0547">Nucleotide-binding</keyword>
<comment type="catalytic activity">
    <reaction evidence="10">
        <text>L-threonyl-[protein] + ATP = O-phospho-L-threonyl-[protein] + ADP + H(+)</text>
        <dbReference type="Rhea" id="RHEA:46608"/>
        <dbReference type="Rhea" id="RHEA-COMP:11060"/>
        <dbReference type="Rhea" id="RHEA-COMP:11605"/>
        <dbReference type="ChEBI" id="CHEBI:15378"/>
        <dbReference type="ChEBI" id="CHEBI:30013"/>
        <dbReference type="ChEBI" id="CHEBI:30616"/>
        <dbReference type="ChEBI" id="CHEBI:61977"/>
        <dbReference type="ChEBI" id="CHEBI:456216"/>
        <dbReference type="EC" id="2.7.11.1"/>
    </reaction>
</comment>
<evidence type="ECO:0000259" key="13">
    <source>
        <dbReference type="PROSITE" id="PS50011"/>
    </source>
</evidence>
<dbReference type="PROSITE" id="PS50011">
    <property type="entry name" value="PROTEIN_KINASE_DOM"/>
    <property type="match status" value="1"/>
</dbReference>
<dbReference type="FunFam" id="1.10.510.10:FF:000060">
    <property type="entry name" value="G-type lectin S-receptor-like serine/threonine-protein kinase"/>
    <property type="match status" value="1"/>
</dbReference>
<evidence type="ECO:0000256" key="7">
    <source>
        <dbReference type="ARBA" id="ARBA00022840"/>
    </source>
</evidence>
<protein>
    <recommendedName>
        <fullName evidence="1">non-specific serine/threonine protein kinase</fullName>
        <ecNumber evidence="1">2.7.11.1</ecNumber>
    </recommendedName>
</protein>
<evidence type="ECO:0000256" key="5">
    <source>
        <dbReference type="ARBA" id="ARBA00022741"/>
    </source>
</evidence>
<dbReference type="InterPro" id="IPR021820">
    <property type="entry name" value="S-locus_recpt_kinase_C"/>
</dbReference>
<dbReference type="EC" id="2.7.11.1" evidence="1"/>
<dbReference type="GO" id="GO:0005886">
    <property type="term" value="C:plasma membrane"/>
    <property type="evidence" value="ECO:0007669"/>
    <property type="project" value="TreeGrafter"/>
</dbReference>
<accession>A0A8X7XQX8</accession>
<dbReference type="PANTHER" id="PTHR27002">
    <property type="entry name" value="RECEPTOR-LIKE SERINE/THREONINE-PROTEIN KINASE SD1-8"/>
    <property type="match status" value="1"/>
</dbReference>
<proteinExistence type="predicted"/>
<dbReference type="Pfam" id="PF11883">
    <property type="entry name" value="DUF3403"/>
    <property type="match status" value="1"/>
</dbReference>
<dbReference type="EMBL" id="JAAWWB010000595">
    <property type="protein sequence ID" value="KAG6736726.1"/>
    <property type="molecule type" value="Genomic_DNA"/>
</dbReference>
<comment type="catalytic activity">
    <reaction evidence="11">
        <text>L-seryl-[protein] + ATP = O-phospho-L-seryl-[protein] + ADP + H(+)</text>
        <dbReference type="Rhea" id="RHEA:17989"/>
        <dbReference type="Rhea" id="RHEA-COMP:9863"/>
        <dbReference type="Rhea" id="RHEA-COMP:11604"/>
        <dbReference type="ChEBI" id="CHEBI:15378"/>
        <dbReference type="ChEBI" id="CHEBI:29999"/>
        <dbReference type="ChEBI" id="CHEBI:30616"/>
        <dbReference type="ChEBI" id="CHEBI:83421"/>
        <dbReference type="ChEBI" id="CHEBI:456216"/>
        <dbReference type="EC" id="2.7.11.1"/>
    </reaction>
</comment>
<dbReference type="PANTHER" id="PTHR27002:SF1039">
    <property type="entry name" value="NON-SPECIFIC SERINE_THREONINE PROTEIN KINASE"/>
    <property type="match status" value="1"/>
</dbReference>
<keyword evidence="7" id="KW-0067">ATP-binding</keyword>
<dbReference type="AlphaFoldDB" id="A0A8X7XQX8"/>
<dbReference type="InterPro" id="IPR000719">
    <property type="entry name" value="Prot_kinase_dom"/>
</dbReference>
<keyword evidence="4 12" id="KW-0732">Signal</keyword>
<feature type="chain" id="PRO_5036458365" description="non-specific serine/threonine protein kinase" evidence="12">
    <location>
        <begin position="27"/>
        <end position="374"/>
    </location>
</feature>
<dbReference type="Pfam" id="PF07714">
    <property type="entry name" value="PK_Tyr_Ser-Thr"/>
    <property type="match status" value="1"/>
</dbReference>